<dbReference type="Pfam" id="PF10798">
    <property type="entry name" value="YmgB"/>
    <property type="match status" value="1"/>
</dbReference>
<organism evidence="1 3">
    <name type="scientific">Pectobacterium parmentieri</name>
    <dbReference type="NCBI Taxonomy" id="1905730"/>
    <lineage>
        <taxon>Bacteria</taxon>
        <taxon>Pseudomonadati</taxon>
        <taxon>Pseudomonadota</taxon>
        <taxon>Gammaproteobacteria</taxon>
        <taxon>Enterobacterales</taxon>
        <taxon>Pectobacteriaceae</taxon>
        <taxon>Pectobacterium</taxon>
    </lineage>
</organism>
<dbReference type="PATRIC" id="fig|1166016.3.peg.2862"/>
<evidence type="ECO:0000313" key="2">
    <source>
        <dbReference type="EMBL" id="MBI0553790.1"/>
    </source>
</evidence>
<evidence type="ECO:0000313" key="4">
    <source>
        <dbReference type="Proteomes" id="UP001194579"/>
    </source>
</evidence>
<dbReference type="Proteomes" id="UP001194579">
    <property type="component" value="Unassembled WGS sequence"/>
</dbReference>
<reference evidence="4" key="3">
    <citation type="submission" date="2023-07" db="EMBL/GenBank/DDBJ databases">
        <title>Identification of Pectobacterium versatile causing blackleg of potato from New York State with a whole genome sequencing approach.</title>
        <authorList>
            <person name="Ma X."/>
            <person name="Swingle B."/>
        </authorList>
    </citation>
    <scope>NUCLEOTIDE SEQUENCE [LARGE SCALE GENOMIC DNA]</scope>
    <source>
        <strain evidence="4">NY1588A</strain>
    </source>
</reference>
<reference evidence="1 3" key="1">
    <citation type="journal article" date="2012" name="J. Bacteriol.">
        <title>Genome sequence of Pectobacterium sp. strain SCC3193.</title>
        <authorList>
            <person name="Koskinen J.P."/>
            <person name="Laine P."/>
            <person name="Niemi O."/>
            <person name="Nykyri J."/>
            <person name="Harjunpaa H."/>
            <person name="Auvinen P."/>
            <person name="Paulin L."/>
            <person name="Pirhonen M."/>
            <person name="Palva T."/>
            <person name="Holm L."/>
        </authorList>
    </citation>
    <scope>NUCLEOTIDE SEQUENCE [LARGE SCALE GENOMIC DNA]</scope>
    <source>
        <strain evidence="1 3">SCC3193</strain>
    </source>
</reference>
<dbReference type="Gene3D" id="1.20.5.5260">
    <property type="match status" value="1"/>
</dbReference>
<dbReference type="InterPro" id="IPR024753">
    <property type="entry name" value="AriR"/>
</dbReference>
<dbReference type="RefSeq" id="WP_014700445.1">
    <property type="nucleotide sequence ID" value="NC_017845.1"/>
</dbReference>
<dbReference type="Proteomes" id="UP000008044">
    <property type="component" value="Chromosome"/>
</dbReference>
<reference evidence="2" key="4">
    <citation type="submission" date="2024-05" db="EMBL/GenBank/DDBJ databases">
        <title>Identification of Pectobacterium versatile causing blackleg of potato from New York State with a whole genome sequencing approach.</title>
        <authorList>
            <person name="Ma X."/>
            <person name="Swingle B."/>
        </authorList>
    </citation>
    <scope>NUCLEOTIDE SEQUENCE</scope>
    <source>
        <strain evidence="2">NY1588A</strain>
    </source>
</reference>
<protein>
    <submittedName>
        <fullName evidence="2">DNA-binding response regulator</fullName>
    </submittedName>
    <submittedName>
        <fullName evidence="1">Regulatory protein AriR</fullName>
    </submittedName>
</protein>
<gene>
    <name evidence="1" type="ordered locus">W5S_2820</name>
    <name evidence="2" type="ORF">F6Q06_04685</name>
</gene>
<dbReference type="HOGENOM" id="CLU_164045_2_1_6"/>
<dbReference type="AlphaFoldDB" id="A0A0H3I6R9"/>
<proteinExistence type="predicted"/>
<dbReference type="eggNOG" id="ENOG5033IIB">
    <property type="taxonomic scope" value="Bacteria"/>
</dbReference>
<dbReference type="EMBL" id="WABS01000007">
    <property type="protein sequence ID" value="MBI0553790.1"/>
    <property type="molecule type" value="Genomic_DNA"/>
</dbReference>
<name>A0A0H3I6R9_PECPM</name>
<dbReference type="EMBL" id="CP003415">
    <property type="protein sequence ID" value="AFI90905.1"/>
    <property type="molecule type" value="Genomic_DNA"/>
</dbReference>
<sequence length="84" mass="9422">MHPEVPPDELPTSGDLGLDSRASDMEILGNIVEEIIRSGHSVSNKAIIAQLVKKIEKEANIAFQEKYRTLLELVVYKTQDDFLI</sequence>
<evidence type="ECO:0000313" key="1">
    <source>
        <dbReference type="EMBL" id="AFI90905.1"/>
    </source>
</evidence>
<evidence type="ECO:0000313" key="3">
    <source>
        <dbReference type="Proteomes" id="UP000008044"/>
    </source>
</evidence>
<keyword evidence="4" id="KW-1185">Reference proteome</keyword>
<dbReference type="GO" id="GO:0071468">
    <property type="term" value="P:cellular response to acidic pH"/>
    <property type="evidence" value="ECO:0007669"/>
    <property type="project" value="InterPro"/>
</dbReference>
<keyword evidence="2" id="KW-0238">DNA-binding</keyword>
<accession>A0A0H3I6R9</accession>
<reference evidence="1" key="2">
    <citation type="submission" date="2012-03" db="EMBL/GenBank/DDBJ databases">
        <authorList>
            <person name="Koskinen P."/>
            <person name="Laine P."/>
            <person name="Niemi O."/>
            <person name="Nykyri J."/>
            <person name="Harjunpaa H."/>
            <person name="Auvinen P."/>
            <person name="Paulin L."/>
            <person name="Pirhonen M."/>
            <person name="Palva T."/>
            <person name="Holm L."/>
        </authorList>
    </citation>
    <scope>NUCLEOTIDE SEQUENCE</scope>
    <source>
        <strain evidence="1">SCC3193</strain>
    </source>
</reference>
<dbReference type="GO" id="GO:0003677">
    <property type="term" value="F:DNA binding"/>
    <property type="evidence" value="ECO:0007669"/>
    <property type="project" value="UniProtKB-KW"/>
</dbReference>
<dbReference type="KEGG" id="pec:W5S_2820"/>